<name>A0AAD9H3Y9_9PEZI</name>
<organism evidence="2 3">
    <name type="scientific">Colletotrichum zoysiae</name>
    <dbReference type="NCBI Taxonomy" id="1216348"/>
    <lineage>
        <taxon>Eukaryota</taxon>
        <taxon>Fungi</taxon>
        <taxon>Dikarya</taxon>
        <taxon>Ascomycota</taxon>
        <taxon>Pezizomycotina</taxon>
        <taxon>Sordariomycetes</taxon>
        <taxon>Hypocreomycetidae</taxon>
        <taxon>Glomerellales</taxon>
        <taxon>Glomerellaceae</taxon>
        <taxon>Colletotrichum</taxon>
        <taxon>Colletotrichum graminicola species complex</taxon>
    </lineage>
</organism>
<sequence>MKASSIQSLVVALVAGAGVAEACSSYRQCRCTMADGSINNSITELACSGLNENTRGAKGDNYEAYSIGNTDSVNASDTTTEWCNWGFGGKIAFFVDNCSFRDLCTGNGATGSDSWCQDKKE</sequence>
<protein>
    <recommendedName>
        <fullName evidence="4">CVNH domain-containing protein</fullName>
    </recommendedName>
</protein>
<feature type="signal peptide" evidence="1">
    <location>
        <begin position="1"/>
        <end position="22"/>
    </location>
</feature>
<evidence type="ECO:0000256" key="1">
    <source>
        <dbReference type="SAM" id="SignalP"/>
    </source>
</evidence>
<accession>A0AAD9H3Y9</accession>
<keyword evidence="3" id="KW-1185">Reference proteome</keyword>
<reference evidence="2" key="1">
    <citation type="submission" date="2021-06" db="EMBL/GenBank/DDBJ databases">
        <title>Comparative genomics, transcriptomics and evolutionary studies reveal genomic signatures of adaptation to plant cell wall in hemibiotrophic fungi.</title>
        <authorList>
            <consortium name="DOE Joint Genome Institute"/>
            <person name="Baroncelli R."/>
            <person name="Diaz J.F."/>
            <person name="Benocci T."/>
            <person name="Peng M."/>
            <person name="Battaglia E."/>
            <person name="Haridas S."/>
            <person name="Andreopoulos W."/>
            <person name="Labutti K."/>
            <person name="Pangilinan J."/>
            <person name="Floch G.L."/>
            <person name="Makela M.R."/>
            <person name="Henrissat B."/>
            <person name="Grigoriev I.V."/>
            <person name="Crouch J.A."/>
            <person name="De Vries R.P."/>
            <person name="Sukno S.A."/>
            <person name="Thon M.R."/>
        </authorList>
    </citation>
    <scope>NUCLEOTIDE SEQUENCE</scope>
    <source>
        <strain evidence="2">MAFF235873</strain>
    </source>
</reference>
<gene>
    <name evidence="2" type="ORF">LX32DRAFT_645877</name>
</gene>
<feature type="chain" id="PRO_5042211780" description="CVNH domain-containing protein" evidence="1">
    <location>
        <begin position="23"/>
        <end position="121"/>
    </location>
</feature>
<comment type="caution">
    <text evidence="2">The sequence shown here is derived from an EMBL/GenBank/DDBJ whole genome shotgun (WGS) entry which is preliminary data.</text>
</comment>
<evidence type="ECO:0008006" key="4">
    <source>
        <dbReference type="Google" id="ProtNLM"/>
    </source>
</evidence>
<proteinExistence type="predicted"/>
<dbReference type="EMBL" id="MU843065">
    <property type="protein sequence ID" value="KAK2022021.1"/>
    <property type="molecule type" value="Genomic_DNA"/>
</dbReference>
<evidence type="ECO:0000313" key="3">
    <source>
        <dbReference type="Proteomes" id="UP001232148"/>
    </source>
</evidence>
<dbReference type="Proteomes" id="UP001232148">
    <property type="component" value="Unassembled WGS sequence"/>
</dbReference>
<dbReference type="AlphaFoldDB" id="A0AAD9H3Y9"/>
<evidence type="ECO:0000313" key="2">
    <source>
        <dbReference type="EMBL" id="KAK2022021.1"/>
    </source>
</evidence>
<keyword evidence="1" id="KW-0732">Signal</keyword>